<accession>A0A848CI21</accession>
<reference evidence="2 3" key="1">
    <citation type="submission" date="2020-04" db="EMBL/GenBank/DDBJ databases">
        <authorList>
            <person name="Hitch T.C.A."/>
            <person name="Wylensek D."/>
            <person name="Clavel T."/>
        </authorList>
    </citation>
    <scope>NUCLEOTIDE SEQUENCE [LARGE SCALE GENOMIC DNA]</scope>
    <source>
        <strain evidence="2 3">PG-251-APC-1</strain>
    </source>
</reference>
<sequence length="569" mass="64997">MSIPIVSPIAGQATVLNSRYTRLYNNPHFDYLSEMLPKDIKELFKWCEVVHQSMPTISNGVRKLINYPITDFSFTNDAESIREKTRELLTTLKMKSALLEFGSDYYVYGNVFRTIYFPFKRMLACPRCGQKIAIEKANVRVRKKQIEHKCPNCQVFVVPKVEDTATFDLEKIRIVRWDPKQIELSQNPITGETKYYYALPQKFVKACQRGDITVLRDTPKIFIDAALAGRNIEMGGNFYHAKTSGLAGFASGWGIPPLMPALKNYMYIAVLRRAAEAIGMEHITPKTILFPQSSGSTDPCIMSSIDRWQREITTAIERWRMDPNYVMTAPYPTGFTNIGSQGRALTPTEEIKDARMEMSLALDIPPGLIMGDTNIQNSAVGLRILENQLTPYIEQLTAFINWTVNCINAHTKRAYCAVKLVPFRLADDMMNKQILMQAQGIVSRSTLQEALNLEPDKERDRLKQEQLDDHESQREVEKEIQQREQDIANQARAQEQEQATGFPSQYNQQKMIAAAQQQAMQMLSIPYEQRRSVLAQLQNEDYVMWALVSKQLEMMRDQQQPQGGAMQAG</sequence>
<dbReference type="AlphaFoldDB" id="A0A848CI21"/>
<evidence type="ECO:0000313" key="3">
    <source>
        <dbReference type="Proteomes" id="UP000522333"/>
    </source>
</evidence>
<feature type="region of interest" description="Disordered" evidence="1">
    <location>
        <begin position="454"/>
        <end position="477"/>
    </location>
</feature>
<name>A0A848CI21_9BACT</name>
<organism evidence="2 3">
    <name type="scientific">Desulfovibrio piger</name>
    <dbReference type="NCBI Taxonomy" id="901"/>
    <lineage>
        <taxon>Bacteria</taxon>
        <taxon>Pseudomonadati</taxon>
        <taxon>Thermodesulfobacteriota</taxon>
        <taxon>Desulfovibrionia</taxon>
        <taxon>Desulfovibrionales</taxon>
        <taxon>Desulfovibrionaceae</taxon>
        <taxon>Desulfovibrio</taxon>
    </lineage>
</organism>
<proteinExistence type="predicted"/>
<comment type="caution">
    <text evidence="2">The sequence shown here is derived from an EMBL/GenBank/DDBJ whole genome shotgun (WGS) entry which is preliminary data.</text>
</comment>
<dbReference type="Proteomes" id="UP000522333">
    <property type="component" value="Unassembled WGS sequence"/>
</dbReference>
<dbReference type="EMBL" id="JABAFY010000071">
    <property type="protein sequence ID" value="NME53144.1"/>
    <property type="molecule type" value="Genomic_DNA"/>
</dbReference>
<evidence type="ECO:0000313" key="2">
    <source>
        <dbReference type="EMBL" id="NME53144.1"/>
    </source>
</evidence>
<protein>
    <submittedName>
        <fullName evidence="2">Uncharacterized protein</fullName>
    </submittedName>
</protein>
<dbReference type="RefSeq" id="WP_168936434.1">
    <property type="nucleotide sequence ID" value="NZ_JABAFY010000071.1"/>
</dbReference>
<evidence type="ECO:0000256" key="1">
    <source>
        <dbReference type="SAM" id="MobiDB-lite"/>
    </source>
</evidence>
<gene>
    <name evidence="2" type="ORF">HF854_11620</name>
</gene>